<dbReference type="Pfam" id="PF04122">
    <property type="entry name" value="CW_binding_2"/>
    <property type="match status" value="3"/>
</dbReference>
<dbReference type="PANTHER" id="PTHR30032:SF8">
    <property type="entry name" value="GERMINATION-SPECIFIC N-ACETYLMURAMOYL-L-ALANINE AMIDASE"/>
    <property type="match status" value="1"/>
</dbReference>
<feature type="coiled-coil region" evidence="1">
    <location>
        <begin position="809"/>
        <end position="836"/>
    </location>
</feature>
<evidence type="ECO:0000256" key="1">
    <source>
        <dbReference type="SAM" id="Coils"/>
    </source>
</evidence>
<feature type="region of interest" description="Disordered" evidence="2">
    <location>
        <begin position="415"/>
        <end position="448"/>
    </location>
</feature>
<reference evidence="3 4" key="1">
    <citation type="journal article" date="2017" name="Genome Announc.">
        <title>Draft Genome Sequence of Romboutsia maritimum sp. nov. Strain CCRI-22766(T), Isolated from Coastal Estuarine Mud.</title>
        <authorList>
            <person name="Maheux A.F."/>
            <person name="Boudreau D.K."/>
            <person name="Berube E."/>
            <person name="Boissinot M."/>
            <person name="Raymond F."/>
            <person name="Brodeur S."/>
            <person name="Corbeil J."/>
            <person name="Brightwell G."/>
            <person name="Broda D."/>
            <person name="Omar R.F."/>
            <person name="Bergeron M.G."/>
        </authorList>
    </citation>
    <scope>NUCLEOTIDE SEQUENCE [LARGE SCALE GENOMIC DNA]</scope>
    <source>
        <strain evidence="3 4">CCRI-22766</strain>
    </source>
</reference>
<evidence type="ECO:0000313" key="3">
    <source>
        <dbReference type="EMBL" id="RDY22799.1"/>
    </source>
</evidence>
<keyword evidence="4" id="KW-1185">Reference proteome</keyword>
<dbReference type="EMBL" id="NOJZ02000026">
    <property type="protein sequence ID" value="RDY22799.1"/>
    <property type="molecule type" value="Genomic_DNA"/>
</dbReference>
<proteinExistence type="predicted"/>
<feature type="compositionally biased region" description="Low complexity" evidence="2">
    <location>
        <begin position="417"/>
        <end position="443"/>
    </location>
</feature>
<dbReference type="PANTHER" id="PTHR30032">
    <property type="entry name" value="N-ACETYLMURAMOYL-L-ALANINE AMIDASE-RELATED"/>
    <property type="match status" value="1"/>
</dbReference>
<keyword evidence="1" id="KW-0175">Coiled coil</keyword>
<dbReference type="FunFam" id="3.40.50.12090:FF:000001">
    <property type="entry name" value="Cell surface protein"/>
    <property type="match status" value="1"/>
</dbReference>
<dbReference type="InterPro" id="IPR051922">
    <property type="entry name" value="Bact_Sporulation_Assoc"/>
</dbReference>
<dbReference type="Gene3D" id="1.20.1270.90">
    <property type="entry name" value="AF1782-like"/>
    <property type="match status" value="1"/>
</dbReference>
<dbReference type="Gene3D" id="3.40.50.12090">
    <property type="match status" value="2"/>
</dbReference>
<dbReference type="InterPro" id="IPR007253">
    <property type="entry name" value="Cell_wall-bd_2"/>
</dbReference>
<dbReference type="RefSeq" id="WP_095405543.1">
    <property type="nucleotide sequence ID" value="NZ_NOJZ02000026.1"/>
</dbReference>
<gene>
    <name evidence="3" type="ORF">CHF27_011515</name>
</gene>
<dbReference type="OrthoDB" id="2744137at2"/>
<accession>A0A371IQN7</accession>
<protein>
    <submittedName>
        <fullName evidence="3">Cell wall-binding repeat-containing protein</fullName>
    </submittedName>
</protein>
<dbReference type="Proteomes" id="UP000243494">
    <property type="component" value="Unassembled WGS sequence"/>
</dbReference>
<evidence type="ECO:0000313" key="4">
    <source>
        <dbReference type="Proteomes" id="UP000243494"/>
    </source>
</evidence>
<organism evidence="3 4">
    <name type="scientific">Romboutsia maritimum</name>
    <dbReference type="NCBI Taxonomy" id="2020948"/>
    <lineage>
        <taxon>Bacteria</taxon>
        <taxon>Bacillati</taxon>
        <taxon>Bacillota</taxon>
        <taxon>Clostridia</taxon>
        <taxon>Peptostreptococcales</taxon>
        <taxon>Peptostreptococcaceae</taxon>
        <taxon>Romboutsia</taxon>
    </lineage>
</organism>
<name>A0A371IQN7_9FIRM</name>
<evidence type="ECO:0000256" key="2">
    <source>
        <dbReference type="SAM" id="MobiDB-lite"/>
    </source>
</evidence>
<comment type="caution">
    <text evidence="3">The sequence shown here is derived from an EMBL/GenBank/DDBJ whole genome shotgun (WGS) entry which is preliminary data.</text>
</comment>
<sequence length="1444" mass="161620">MNLPKKIAALLTITLAVGSLSVTKLNAQEIKLSSASLVGESRFETAIKISTQGWSSSSEVIIVNDESIADALSATPFAKVRNIPILLTNKSKLDSNTKEELKRLGVKKAYLIGGTSVLDEDLENQIKKEEISIERICGEDRYLTSLELAKKLNNTKKISQIAIVNGEKGLADAVSVGSPAAQNDMPIILSNQKQGTKVADEFIKSQSIKQSYIIGGESVISKEIENKLPNSKRLGGIDRNETNARVVEEFYKSTKLKNAYLAKNGMVKQDQLIDALAVGVLAAKNESPVILVGNKLDISQKSLLNTKSLEQITQIGGKGNENAFNELRKDQEIEVYEVKNIKELNEAINKSNANDTINFKPESDVNEELNIKTDKSITLNLYGKYTKTVIINMPNGSITNNGKINKLLVEKGYLNQSSSNNSSGSGSSGSSGHHSSSSSSESSSKPDVKPSIYLKNITINKGSKYNEIIISSDIENAKDVENAKIELFTKNSQNPKYTAKEVLKNGKVTHIFKDVEDGIYVGKVTIKDQSLESSEYFIGQEKETLQEVLLSLPTSLDASGFEDKEKLLKTVNDAKLLTKQAQREGTKNEEIEKLQNYNGIGYALSKIDRILFEFDYMFGFIREDGAGSYADVSLKDKNTININVIKNERIGEIFDGHHLGEYIREFGNPPLFKPDKLNIANIDIIPEPSGSDSGMGITSATGKRNILYAFAKLAQKQSVSDCTPQTNPISDTYLNDIIGTSIYATYKGEKYTINFTSENANKDMLNREIRTYKKLPIGYYTEESESRLAKAMNKAMGAVAKENSTHDEINEAYKTLKKAQDELEHIQKNNKQTLKELVKKARNIEKGAYLKSLYNTVSDNADYAQTVIDNDKSTEREIGKATDKINYSIREYEIGKMKINAYKSALNELPEVQEQADKLENVSQVQALMSKCISTELAARTFGISNKDIEDIKSSYSNRDTILNTRLQVMNQGYKIIDEVKYFLIPDYVTDTGSKSASISIYDNNINLATREIEVNILNGSTLLSDILKGNRLVDYQKDNKDGATYPSYLKIGDVVIDKGLLAIAQPNSKTNKQIHEALVKLTKAKSYESIYLSDLKDKEIEVEFPIISNGKNIKVDYKVKFNYKVNKVVLTDQVQLARSDKFQDTKYFKDIYKNTLLKTLNNQILDAEDLLDHFTNMADGEKEERYEKFIKALSDCRMWNDKFEELEKSLSELPKDKIDANKIAPRAANKSDLSKKVKNIESIITTLKNIGVTDELLQQIKGYNRISISEKRLNEISELITFNQNLAKLPKSKEDAAKLNTDEKIKKLKNDVMICDKAISYLKEKGIRQIDIEGVPDFFRLNIANYRLKELDKEKPNNSIEIKNLVVSKEKDETQIKVSADINNAKEKDKVKIELIPEGANKAFYKANVEVVNGKINYTFENVMDDTYIVKLTIKDVSVTLEE</sequence>